<evidence type="ECO:0000313" key="1">
    <source>
        <dbReference type="EMBL" id="KAB0803461.1"/>
    </source>
</evidence>
<accession>A0A5N4B1H7</accession>
<dbReference type="EMBL" id="VVIM01000001">
    <property type="protein sequence ID" value="KAB0803461.1"/>
    <property type="molecule type" value="Genomic_DNA"/>
</dbReference>
<reference evidence="1 2" key="1">
    <citation type="journal article" date="2018" name="Elife">
        <title>Firefly genomes illuminate parallel origins of bioluminescence in beetles.</title>
        <authorList>
            <person name="Fallon T.R."/>
            <person name="Lower S.E."/>
            <person name="Chang C.H."/>
            <person name="Bessho-Uehara M."/>
            <person name="Martin G.J."/>
            <person name="Bewick A.J."/>
            <person name="Behringer M."/>
            <person name="Debat H.J."/>
            <person name="Wong I."/>
            <person name="Day J.C."/>
            <person name="Suvorov A."/>
            <person name="Silva C.J."/>
            <person name="Stanger-Hall K.F."/>
            <person name="Hall D.W."/>
            <person name="Schmitz R.J."/>
            <person name="Nelson D.R."/>
            <person name="Lewis S.M."/>
            <person name="Shigenobu S."/>
            <person name="Bybee S.M."/>
            <person name="Larracuente A.M."/>
            <person name="Oba Y."/>
            <person name="Weng J.K."/>
        </authorList>
    </citation>
    <scope>NUCLEOTIDE SEQUENCE [LARGE SCALE GENOMIC DNA]</scope>
    <source>
        <strain evidence="1">1611_PpyrPB1</strain>
        <tissue evidence="1">Whole body</tissue>
    </source>
</reference>
<gene>
    <name evidence="1" type="ORF">PPYR_00431</name>
</gene>
<proteinExistence type="predicted"/>
<organism evidence="1 2">
    <name type="scientific">Photinus pyralis</name>
    <name type="common">Common eastern firefly</name>
    <name type="synonym">Lampyris pyralis</name>
    <dbReference type="NCBI Taxonomy" id="7054"/>
    <lineage>
        <taxon>Eukaryota</taxon>
        <taxon>Metazoa</taxon>
        <taxon>Ecdysozoa</taxon>
        <taxon>Arthropoda</taxon>
        <taxon>Hexapoda</taxon>
        <taxon>Insecta</taxon>
        <taxon>Pterygota</taxon>
        <taxon>Neoptera</taxon>
        <taxon>Endopterygota</taxon>
        <taxon>Coleoptera</taxon>
        <taxon>Polyphaga</taxon>
        <taxon>Elateriformia</taxon>
        <taxon>Elateroidea</taxon>
        <taxon>Lampyridae</taxon>
        <taxon>Lampyrinae</taxon>
        <taxon>Photinus</taxon>
    </lineage>
</organism>
<sequence length="105" mass="12249">MTQTDVNKFKNNLLRTHAIGCSWLLKTPPNEEESLLPDIETILFSSDFLAAENKTQFLLEKLILSREDILKIAEKIIGQYANEQWLASTKITSLWHQIWRNFKSE</sequence>
<evidence type="ECO:0000313" key="2">
    <source>
        <dbReference type="Proteomes" id="UP000327044"/>
    </source>
</evidence>
<protein>
    <submittedName>
        <fullName evidence="1">Uncharacterized protein</fullName>
    </submittedName>
</protein>
<name>A0A5N4B1H7_PHOPY</name>
<comment type="caution">
    <text evidence="1">The sequence shown here is derived from an EMBL/GenBank/DDBJ whole genome shotgun (WGS) entry which is preliminary data.</text>
</comment>
<dbReference type="InParanoid" id="A0A5N4B1H7"/>
<dbReference type="AlphaFoldDB" id="A0A5N4B1H7"/>
<dbReference type="Proteomes" id="UP000327044">
    <property type="component" value="Unassembled WGS sequence"/>
</dbReference>
<keyword evidence="2" id="KW-1185">Reference proteome</keyword>